<accession>A0AAD8LUU4</accession>
<evidence type="ECO:0000313" key="2">
    <source>
        <dbReference type="EMBL" id="KAK1351360.1"/>
    </source>
</evidence>
<feature type="compositionally biased region" description="Basic and acidic residues" evidence="1">
    <location>
        <begin position="75"/>
        <end position="85"/>
    </location>
</feature>
<dbReference type="EMBL" id="JAUIZM010000045">
    <property type="protein sequence ID" value="KAK1351360.1"/>
    <property type="molecule type" value="Genomic_DNA"/>
</dbReference>
<sequence length="108" mass="11902">MDSEIHSSEDESSRSENFIAPNMNVIFEGEQNKQEDQSTSQEQINHSESTQSETNSSGSDRNPSGVDEENSSTSSKKEAKKEFKARVQGGKINDFKLTSKGFSEGSSF</sequence>
<feature type="compositionally biased region" description="Basic and acidic residues" evidence="1">
    <location>
        <begin position="1"/>
        <end position="14"/>
    </location>
</feature>
<proteinExistence type="predicted"/>
<evidence type="ECO:0000313" key="3">
    <source>
        <dbReference type="Proteomes" id="UP001237642"/>
    </source>
</evidence>
<evidence type="ECO:0000256" key="1">
    <source>
        <dbReference type="SAM" id="MobiDB-lite"/>
    </source>
</evidence>
<keyword evidence="3" id="KW-1185">Reference proteome</keyword>
<gene>
    <name evidence="2" type="ORF">POM88_054446</name>
</gene>
<organism evidence="2 3">
    <name type="scientific">Heracleum sosnowskyi</name>
    <dbReference type="NCBI Taxonomy" id="360622"/>
    <lineage>
        <taxon>Eukaryota</taxon>
        <taxon>Viridiplantae</taxon>
        <taxon>Streptophyta</taxon>
        <taxon>Embryophyta</taxon>
        <taxon>Tracheophyta</taxon>
        <taxon>Spermatophyta</taxon>
        <taxon>Magnoliopsida</taxon>
        <taxon>eudicotyledons</taxon>
        <taxon>Gunneridae</taxon>
        <taxon>Pentapetalae</taxon>
        <taxon>asterids</taxon>
        <taxon>campanulids</taxon>
        <taxon>Apiales</taxon>
        <taxon>Apiaceae</taxon>
        <taxon>Apioideae</taxon>
        <taxon>apioid superclade</taxon>
        <taxon>Tordylieae</taxon>
        <taxon>Tordyliinae</taxon>
        <taxon>Heracleum</taxon>
    </lineage>
</organism>
<comment type="caution">
    <text evidence="2">The sequence shown here is derived from an EMBL/GenBank/DDBJ whole genome shotgun (WGS) entry which is preliminary data.</text>
</comment>
<dbReference type="AlphaFoldDB" id="A0AAD8LUU4"/>
<feature type="compositionally biased region" description="Polar residues" evidence="1">
    <location>
        <begin position="37"/>
        <end position="62"/>
    </location>
</feature>
<name>A0AAD8LUU4_9APIA</name>
<dbReference type="Proteomes" id="UP001237642">
    <property type="component" value="Unassembled WGS sequence"/>
</dbReference>
<reference evidence="2" key="2">
    <citation type="submission" date="2023-05" db="EMBL/GenBank/DDBJ databases">
        <authorList>
            <person name="Schelkunov M.I."/>
        </authorList>
    </citation>
    <scope>NUCLEOTIDE SEQUENCE</scope>
    <source>
        <strain evidence="2">Hsosn_3</strain>
        <tissue evidence="2">Leaf</tissue>
    </source>
</reference>
<protein>
    <submittedName>
        <fullName evidence="2">Uncharacterized protein</fullName>
    </submittedName>
</protein>
<feature type="region of interest" description="Disordered" evidence="1">
    <location>
        <begin position="1"/>
        <end position="108"/>
    </location>
</feature>
<reference evidence="2" key="1">
    <citation type="submission" date="2023-02" db="EMBL/GenBank/DDBJ databases">
        <title>Genome of toxic invasive species Heracleum sosnowskyi carries increased number of genes despite the absence of recent whole-genome duplications.</title>
        <authorList>
            <person name="Schelkunov M."/>
            <person name="Shtratnikova V."/>
            <person name="Makarenko M."/>
            <person name="Klepikova A."/>
            <person name="Omelchenko D."/>
            <person name="Novikova G."/>
            <person name="Obukhova E."/>
            <person name="Bogdanov V."/>
            <person name="Penin A."/>
            <person name="Logacheva M."/>
        </authorList>
    </citation>
    <scope>NUCLEOTIDE SEQUENCE</scope>
    <source>
        <strain evidence="2">Hsosn_3</strain>
        <tissue evidence="2">Leaf</tissue>
    </source>
</reference>